<gene>
    <name evidence="2" type="ORF">IT882_14640</name>
</gene>
<accession>A0A7S8RH87</accession>
<reference evidence="2 3" key="1">
    <citation type="submission" date="2020-11" db="EMBL/GenBank/DDBJ databases">
        <title>Amino acid is mineralized and recycled by bacteria in oceanic microbiome.</title>
        <authorList>
            <person name="Zheng L.Y."/>
        </authorList>
    </citation>
    <scope>NUCLEOTIDE SEQUENCE [LARGE SCALE GENOMIC DNA]</scope>
    <source>
        <strain evidence="2 3">A32-1</strain>
    </source>
</reference>
<proteinExistence type="predicted"/>
<organism evidence="2 3">
    <name type="scientific">Microbacterium schleiferi</name>
    <dbReference type="NCBI Taxonomy" id="69362"/>
    <lineage>
        <taxon>Bacteria</taxon>
        <taxon>Bacillati</taxon>
        <taxon>Actinomycetota</taxon>
        <taxon>Actinomycetes</taxon>
        <taxon>Micrococcales</taxon>
        <taxon>Microbacteriaceae</taxon>
        <taxon>Microbacterium</taxon>
    </lineage>
</organism>
<evidence type="ECO:0008006" key="4">
    <source>
        <dbReference type="Google" id="ProtNLM"/>
    </source>
</evidence>
<dbReference type="RefSeq" id="WP_195692450.1">
    <property type="nucleotide sequence ID" value="NZ_CP064760.1"/>
</dbReference>
<dbReference type="AlphaFoldDB" id="A0A7S8RH87"/>
<evidence type="ECO:0000313" key="2">
    <source>
        <dbReference type="EMBL" id="QPE04372.1"/>
    </source>
</evidence>
<name>A0A7S8RH87_9MICO</name>
<dbReference type="PROSITE" id="PS51257">
    <property type="entry name" value="PROKAR_LIPOPROTEIN"/>
    <property type="match status" value="1"/>
</dbReference>
<dbReference type="EMBL" id="CP064760">
    <property type="protein sequence ID" value="QPE04372.1"/>
    <property type="molecule type" value="Genomic_DNA"/>
</dbReference>
<evidence type="ECO:0000313" key="3">
    <source>
        <dbReference type="Proteomes" id="UP000594480"/>
    </source>
</evidence>
<sequence>MKTRIAAAALTLGVGAIALTGCVNPVEQLINNTVEDVVEGATGVDIDAGAGASVPDGFPADIPLPSGSPLVALAVDGGYTVTYTLPSAADGEAVIEQLKSRYTTDSESDFGGMKIWSFTGTDYTVGVTLLEQEDGTAQLLYVVAPLTP</sequence>
<feature type="chain" id="PRO_5032489001" description="Lipoprotein" evidence="1">
    <location>
        <begin position="19"/>
        <end position="148"/>
    </location>
</feature>
<dbReference type="Proteomes" id="UP000594480">
    <property type="component" value="Chromosome"/>
</dbReference>
<keyword evidence="3" id="KW-1185">Reference proteome</keyword>
<evidence type="ECO:0000256" key="1">
    <source>
        <dbReference type="SAM" id="SignalP"/>
    </source>
</evidence>
<feature type="signal peptide" evidence="1">
    <location>
        <begin position="1"/>
        <end position="18"/>
    </location>
</feature>
<protein>
    <recommendedName>
        <fullName evidence="4">Lipoprotein</fullName>
    </recommendedName>
</protein>
<dbReference type="KEGG" id="msf:IT882_14640"/>
<keyword evidence="1" id="KW-0732">Signal</keyword>